<dbReference type="InterPro" id="IPR008407">
    <property type="entry name" value="Brnchd-chn_aa_trnsp_AzlD"/>
</dbReference>
<evidence type="ECO:0000313" key="2">
    <source>
        <dbReference type="EMBL" id="HAE50350.1"/>
    </source>
</evidence>
<accession>A0A162L290</accession>
<dbReference type="Proteomes" id="UP000075787">
    <property type="component" value="Unassembled WGS sequence"/>
</dbReference>
<gene>
    <name evidence="3" type="ORF">AUP44_04190</name>
    <name evidence="2" type="ORF">DCK97_23335</name>
</gene>
<evidence type="ECO:0000256" key="1">
    <source>
        <dbReference type="SAM" id="Phobius"/>
    </source>
</evidence>
<protein>
    <recommendedName>
        <fullName evidence="6">Branched-chain amino acid transport</fullName>
    </recommendedName>
</protein>
<dbReference type="Proteomes" id="UP000257706">
    <property type="component" value="Unassembled WGS sequence"/>
</dbReference>
<organism evidence="3 4">
    <name type="scientific">Tistrella mobilis</name>
    <dbReference type="NCBI Taxonomy" id="171437"/>
    <lineage>
        <taxon>Bacteria</taxon>
        <taxon>Pseudomonadati</taxon>
        <taxon>Pseudomonadota</taxon>
        <taxon>Alphaproteobacteria</taxon>
        <taxon>Geminicoccales</taxon>
        <taxon>Geminicoccaceae</taxon>
        <taxon>Tistrella</taxon>
    </lineage>
</organism>
<dbReference type="Pfam" id="PF05437">
    <property type="entry name" value="AzlD"/>
    <property type="match status" value="1"/>
</dbReference>
<feature type="transmembrane region" description="Helical" evidence="1">
    <location>
        <begin position="105"/>
        <end position="123"/>
    </location>
</feature>
<dbReference type="EMBL" id="LPZR01000135">
    <property type="protein sequence ID" value="KYO52903.1"/>
    <property type="molecule type" value="Genomic_DNA"/>
</dbReference>
<evidence type="ECO:0000313" key="5">
    <source>
        <dbReference type="Proteomes" id="UP000257706"/>
    </source>
</evidence>
<dbReference type="GeneID" id="97241518"/>
<comment type="caution">
    <text evidence="3">The sequence shown here is derived from an EMBL/GenBank/DDBJ whole genome shotgun (WGS) entry which is preliminary data.</text>
</comment>
<reference evidence="3 4" key="1">
    <citation type="submission" date="2015-12" db="EMBL/GenBank/DDBJ databases">
        <title>Genome sequence of Tistrella mobilis MCCC 1A02139.</title>
        <authorList>
            <person name="Lu L."/>
            <person name="Lai Q."/>
            <person name="Shao Z."/>
            <person name="Qian P."/>
        </authorList>
    </citation>
    <scope>NUCLEOTIDE SEQUENCE [LARGE SCALE GENOMIC DNA]</scope>
    <source>
        <strain evidence="3 4">MCCC 1A02139</strain>
    </source>
</reference>
<dbReference type="AlphaFoldDB" id="A0A162L290"/>
<evidence type="ECO:0008006" key="6">
    <source>
        <dbReference type="Google" id="ProtNLM"/>
    </source>
</evidence>
<sequence length="124" mass="13111">MTALLDSLMTDWRVWLAILLAGVISHALRLLPFVVLKAPDNAAASPLFRFFDYAAFAVLGGIIGSALLAPQAGRPLMGYAHPGTLVSVVVVVECFLIALRLDRPLLIVPIGLASHALLTALLVG</sequence>
<dbReference type="EMBL" id="DMAI01000381">
    <property type="protein sequence ID" value="HAE50350.1"/>
    <property type="molecule type" value="Genomic_DNA"/>
</dbReference>
<evidence type="ECO:0000313" key="4">
    <source>
        <dbReference type="Proteomes" id="UP000075787"/>
    </source>
</evidence>
<feature type="transmembrane region" description="Helical" evidence="1">
    <location>
        <begin position="12"/>
        <end position="35"/>
    </location>
</feature>
<keyword evidence="1" id="KW-0472">Membrane</keyword>
<dbReference type="RefSeq" id="WP_014745558.1">
    <property type="nucleotide sequence ID" value="NZ_CP121045.1"/>
</dbReference>
<name>A0A162L290_9PROT</name>
<keyword evidence="1" id="KW-1133">Transmembrane helix</keyword>
<proteinExistence type="predicted"/>
<feature type="transmembrane region" description="Helical" evidence="1">
    <location>
        <begin position="47"/>
        <end position="67"/>
    </location>
</feature>
<keyword evidence="1" id="KW-0812">Transmembrane</keyword>
<reference evidence="2 5" key="2">
    <citation type="journal article" date="2018" name="Nat. Biotechnol.">
        <title>A standardized bacterial taxonomy based on genome phylogeny substantially revises the tree of life.</title>
        <authorList>
            <person name="Parks D.H."/>
            <person name="Chuvochina M."/>
            <person name="Waite D.W."/>
            <person name="Rinke C."/>
            <person name="Skarshewski A."/>
            <person name="Chaumeil P.A."/>
            <person name="Hugenholtz P."/>
        </authorList>
    </citation>
    <scope>NUCLEOTIDE SEQUENCE [LARGE SCALE GENOMIC DNA]</scope>
    <source>
        <strain evidence="2">UBA8739</strain>
    </source>
</reference>
<feature type="transmembrane region" description="Helical" evidence="1">
    <location>
        <begin position="79"/>
        <end position="98"/>
    </location>
</feature>
<evidence type="ECO:0000313" key="3">
    <source>
        <dbReference type="EMBL" id="KYO52903.1"/>
    </source>
</evidence>